<gene>
    <name evidence="2" type="ORF">D3P08_12365</name>
</gene>
<proteinExistence type="predicted"/>
<keyword evidence="3" id="KW-1185">Reference proteome</keyword>
<dbReference type="Proteomes" id="UP000266482">
    <property type="component" value="Unassembled WGS sequence"/>
</dbReference>
<dbReference type="RefSeq" id="WP_119599999.1">
    <property type="nucleotide sequence ID" value="NZ_QXQA01000006.1"/>
</dbReference>
<feature type="transmembrane region" description="Helical" evidence="1">
    <location>
        <begin position="56"/>
        <end position="79"/>
    </location>
</feature>
<dbReference type="OrthoDB" id="9803265at2"/>
<dbReference type="Pfam" id="PF16316">
    <property type="entry name" value="DUF4956"/>
    <property type="match status" value="1"/>
</dbReference>
<comment type="caution">
    <text evidence="2">The sequence shown here is derived from an EMBL/GenBank/DDBJ whole genome shotgun (WGS) entry which is preliminary data.</text>
</comment>
<evidence type="ECO:0000313" key="2">
    <source>
        <dbReference type="EMBL" id="RIX52791.1"/>
    </source>
</evidence>
<keyword evidence="1" id="KW-1133">Transmembrane helix</keyword>
<feature type="transmembrane region" description="Helical" evidence="1">
    <location>
        <begin position="20"/>
        <end position="44"/>
    </location>
</feature>
<organism evidence="2 3">
    <name type="scientific">Paenibacillus nanensis</name>
    <dbReference type="NCBI Taxonomy" id="393251"/>
    <lineage>
        <taxon>Bacteria</taxon>
        <taxon>Bacillati</taxon>
        <taxon>Bacillota</taxon>
        <taxon>Bacilli</taxon>
        <taxon>Bacillales</taxon>
        <taxon>Paenibacillaceae</taxon>
        <taxon>Paenibacillus</taxon>
    </lineage>
</organism>
<keyword evidence="1" id="KW-0472">Membrane</keyword>
<keyword evidence="1" id="KW-0812">Transmembrane</keyword>
<dbReference type="InterPro" id="IPR032531">
    <property type="entry name" value="DUF4956"/>
</dbReference>
<evidence type="ECO:0000313" key="3">
    <source>
        <dbReference type="Proteomes" id="UP000266482"/>
    </source>
</evidence>
<feature type="transmembrane region" description="Helical" evidence="1">
    <location>
        <begin position="105"/>
        <end position="138"/>
    </location>
</feature>
<protein>
    <submittedName>
        <fullName evidence="2">DUF4956 domain-containing protein</fullName>
    </submittedName>
</protein>
<dbReference type="EMBL" id="QXQA01000006">
    <property type="protein sequence ID" value="RIX52791.1"/>
    <property type="molecule type" value="Genomic_DNA"/>
</dbReference>
<accession>A0A3A1UZC0</accession>
<evidence type="ECO:0000256" key="1">
    <source>
        <dbReference type="SAM" id="Phobius"/>
    </source>
</evidence>
<reference evidence="2 3" key="1">
    <citation type="submission" date="2018-09" db="EMBL/GenBank/DDBJ databases">
        <title>Paenibacillus aracenensis nov. sp. isolated from a cave in southern Spain.</title>
        <authorList>
            <person name="Jurado V."/>
            <person name="Gutierrez-Patricio S."/>
            <person name="Gonzalez-Pimentel J.L."/>
            <person name="Miller A.Z."/>
            <person name="Laiz L."/>
            <person name="Saiz-Jimenez C."/>
        </authorList>
    </citation>
    <scope>NUCLEOTIDE SEQUENCE [LARGE SCALE GENOMIC DNA]</scope>
    <source>
        <strain evidence="2 3">DSM 22867</strain>
    </source>
</reference>
<sequence length="233" mass="25530">MLEFIESIFSSTADAAAAQLTLSHSLITIATSIALGALISFTYMKTSNRNAYSQNFALTMMLLPAIVAIIILLIGSNIARAFSLAGAFSIIRFRSAPGDPKDIAYVLFTMAAGLAVGVGSFGYAVLFTVLLCALMFILSCFKFGQRKTTERLLKVTIPEDLSYEEAFAEVFMTYDIAYELKKVRTTELGSLYELVYSVTMDNQIDQKSFLDAIRCRNGNLDITLTMAPTASDY</sequence>
<name>A0A3A1UZC0_9BACL</name>
<dbReference type="AlphaFoldDB" id="A0A3A1UZC0"/>